<feature type="compositionally biased region" description="Low complexity" evidence="1">
    <location>
        <begin position="35"/>
        <end position="65"/>
    </location>
</feature>
<feature type="region of interest" description="Disordered" evidence="1">
    <location>
        <begin position="1"/>
        <end position="73"/>
    </location>
</feature>
<dbReference type="EMBL" id="CP009516">
    <property type="protein sequence ID" value="AKB77715.1"/>
    <property type="molecule type" value="Genomic_DNA"/>
</dbReference>
<evidence type="ECO:0000256" key="1">
    <source>
        <dbReference type="SAM" id="MobiDB-lite"/>
    </source>
</evidence>
<evidence type="ECO:0000313" key="2">
    <source>
        <dbReference type="EMBL" id="AKB77715.1"/>
    </source>
</evidence>
<gene>
    <name evidence="2" type="ORF">MSHOH_1232</name>
</gene>
<proteinExistence type="predicted"/>
<evidence type="ECO:0000313" key="3">
    <source>
        <dbReference type="Proteomes" id="UP000033101"/>
    </source>
</evidence>
<name>A0A0E3WUB9_9EURY</name>
<dbReference type="HOGENOM" id="CLU_131905_0_0_2"/>
<feature type="compositionally biased region" description="Polar residues" evidence="1">
    <location>
        <begin position="1"/>
        <end position="15"/>
    </location>
</feature>
<dbReference type="STRING" id="1434110.MSHOH_1232"/>
<dbReference type="KEGG" id="mhor:MSHOH_1232"/>
<organism evidence="2 3">
    <name type="scientific">Methanosarcina horonobensis HB-1 = JCM 15518</name>
    <dbReference type="NCBI Taxonomy" id="1434110"/>
    <lineage>
        <taxon>Archaea</taxon>
        <taxon>Methanobacteriati</taxon>
        <taxon>Methanobacteriota</taxon>
        <taxon>Stenosarchaea group</taxon>
        <taxon>Methanomicrobia</taxon>
        <taxon>Methanosarcinales</taxon>
        <taxon>Methanosarcinaceae</taxon>
        <taxon>Methanosarcina</taxon>
    </lineage>
</organism>
<sequence>MTDQSAGVTSGSTADTGIEETSLLSPEEKNAVELNNSNNNSKNDNNSGPDNYSSSGGNESRNNNSAPGFGLLEGLTCLYGERRLRKK</sequence>
<protein>
    <submittedName>
        <fullName evidence="2">Uncharacterized protein</fullName>
    </submittedName>
</protein>
<accession>A0A0E3WUB9</accession>
<dbReference type="PATRIC" id="fig|1434110.4.peg.1527"/>
<reference evidence="2 3" key="1">
    <citation type="submission" date="2014-07" db="EMBL/GenBank/DDBJ databases">
        <title>Methanogenic archaea and the global carbon cycle.</title>
        <authorList>
            <person name="Henriksen J.R."/>
            <person name="Luke J."/>
            <person name="Reinhart S."/>
            <person name="Benedict M.N."/>
            <person name="Youngblut N.D."/>
            <person name="Metcalf M.E."/>
            <person name="Whitaker R.J."/>
            <person name="Metcalf W.W."/>
        </authorList>
    </citation>
    <scope>NUCLEOTIDE SEQUENCE [LARGE SCALE GENOMIC DNA]</scope>
    <source>
        <strain evidence="2 3">HB-1</strain>
    </source>
</reference>
<keyword evidence="3" id="KW-1185">Reference proteome</keyword>
<dbReference type="AlphaFoldDB" id="A0A0E3WUB9"/>
<dbReference type="Proteomes" id="UP000033101">
    <property type="component" value="Chromosome"/>
</dbReference>